<accession>A0A9P3GQZ3</accession>
<feature type="compositionally biased region" description="Low complexity" evidence="1">
    <location>
        <begin position="236"/>
        <end position="246"/>
    </location>
</feature>
<evidence type="ECO:0000313" key="2">
    <source>
        <dbReference type="EMBL" id="GJF00191.1"/>
    </source>
</evidence>
<feature type="region of interest" description="Disordered" evidence="1">
    <location>
        <begin position="134"/>
        <end position="295"/>
    </location>
</feature>
<dbReference type="Proteomes" id="UP000703269">
    <property type="component" value="Unassembled WGS sequence"/>
</dbReference>
<evidence type="ECO:0000256" key="1">
    <source>
        <dbReference type="SAM" id="MobiDB-lite"/>
    </source>
</evidence>
<feature type="compositionally biased region" description="Basic residues" evidence="1">
    <location>
        <begin position="12"/>
        <end position="22"/>
    </location>
</feature>
<feature type="compositionally biased region" description="Pro residues" evidence="1">
    <location>
        <begin position="247"/>
        <end position="262"/>
    </location>
</feature>
<dbReference type="Pfam" id="PF18759">
    <property type="entry name" value="Plavaka"/>
    <property type="match status" value="1"/>
</dbReference>
<dbReference type="InterPro" id="IPR041078">
    <property type="entry name" value="Plavaka"/>
</dbReference>
<feature type="compositionally biased region" description="Pro residues" evidence="1">
    <location>
        <begin position="51"/>
        <end position="65"/>
    </location>
</feature>
<dbReference type="EMBL" id="BPQB01000138">
    <property type="protein sequence ID" value="GJF00191.1"/>
    <property type="molecule type" value="Genomic_DNA"/>
</dbReference>
<evidence type="ECO:0000313" key="3">
    <source>
        <dbReference type="Proteomes" id="UP000703269"/>
    </source>
</evidence>
<dbReference type="OrthoDB" id="2753241at2759"/>
<keyword evidence="3" id="KW-1185">Reference proteome</keyword>
<feature type="compositionally biased region" description="Acidic residues" evidence="1">
    <location>
        <begin position="275"/>
        <end position="285"/>
    </location>
</feature>
<feature type="region of interest" description="Disordered" evidence="1">
    <location>
        <begin position="1"/>
        <end position="108"/>
    </location>
</feature>
<comment type="caution">
    <text evidence="2">The sequence shown here is derived from an EMBL/GenBank/DDBJ whole genome shotgun (WGS) entry which is preliminary data.</text>
</comment>
<protein>
    <submittedName>
        <fullName evidence="2">Uncharacterized protein</fullName>
    </submittedName>
</protein>
<name>A0A9P3GQZ3_9APHY</name>
<sequence length="610" mass="66571">MRDRRALEGISRKNKNKRRKQTHPTNVDDDAMSETPSAGPSGVRTEDDLDIPPPSTAAPSPPPTPSSDARGTRAATPAEPPEVGGSSLKRPYRSRSPTPPELSLEPDAAAAGTAAQLLLLADTSVLPRHAAYDALRSPNPFSPLGTDEPPVEPRPPFGSDELTVPSQVAEPLALPHTVDRPPPSPAPSALGQPPSSTLPGPDAPPMPPTWHSGDMPPSSTLPGPHAPPIFGADMQAVPPRFAAVAQPAPPPASDATAPPPAPGTAEEPQAPPNVDDNEEEDDEPGDVTQRPRKVDDIKIEYHPLSGRGSQIYRFVHFKREQPLRVDIPDDFDECFSPFNSLDDYRFAEVALDAGLKEEQVNVLLDIIAKIRNGESKFSLTSCAEMNAAWAKAAVYHPSFEKHTVTEDYRGSPMSYDMHVRNLWDWVQSVVREPRLGPHFQWDAIRMSKWDGSDWLPYVEDPITGSSMWDAQSALHDDPTAKPLGIILFADKSKISSFGTLEGYPVIARIANIDSTIRNGQGFGGACVVGFLPLMKDTPAQRKIKDWVDFTKVIWHKGFEKILESIALLSRVGFPVQCGDGIERILYPFIHILSADYEEQYVYQVVLAPVY</sequence>
<proteinExistence type="predicted"/>
<gene>
    <name evidence="2" type="ORF">PsYK624_164700</name>
</gene>
<reference evidence="2 3" key="1">
    <citation type="submission" date="2021-08" db="EMBL/GenBank/DDBJ databases">
        <title>Draft Genome Sequence of Phanerochaete sordida strain YK-624.</title>
        <authorList>
            <person name="Mori T."/>
            <person name="Dohra H."/>
            <person name="Suzuki T."/>
            <person name="Kawagishi H."/>
            <person name="Hirai H."/>
        </authorList>
    </citation>
    <scope>NUCLEOTIDE SEQUENCE [LARGE SCALE GENOMIC DNA]</scope>
    <source>
        <strain evidence="2 3">YK-624</strain>
    </source>
</reference>
<feature type="compositionally biased region" description="Basic and acidic residues" evidence="1">
    <location>
        <begin position="1"/>
        <end position="11"/>
    </location>
</feature>
<dbReference type="AlphaFoldDB" id="A0A9P3GQZ3"/>
<organism evidence="2 3">
    <name type="scientific">Phanerochaete sordida</name>
    <dbReference type="NCBI Taxonomy" id="48140"/>
    <lineage>
        <taxon>Eukaryota</taxon>
        <taxon>Fungi</taxon>
        <taxon>Dikarya</taxon>
        <taxon>Basidiomycota</taxon>
        <taxon>Agaricomycotina</taxon>
        <taxon>Agaricomycetes</taxon>
        <taxon>Polyporales</taxon>
        <taxon>Phanerochaetaceae</taxon>
        <taxon>Phanerochaete</taxon>
    </lineage>
</organism>